<dbReference type="PANTHER" id="PTHR47799:SF1">
    <property type="entry name" value="OMEGA-AMIDASE YAFV"/>
    <property type="match status" value="1"/>
</dbReference>
<dbReference type="SUPFAM" id="SSF56317">
    <property type="entry name" value="Carbon-nitrogen hydrolase"/>
    <property type="match status" value="1"/>
</dbReference>
<accession>A0ABV1HXE7</accession>
<dbReference type="InterPro" id="IPR003010">
    <property type="entry name" value="C-N_Hydrolase"/>
</dbReference>
<protein>
    <submittedName>
        <fullName evidence="2">Nitrilase-related carbon-nitrogen hydrolase</fullName>
    </submittedName>
</protein>
<dbReference type="EMBL" id="JBBMFC010000002">
    <property type="protein sequence ID" value="MEQ2577597.1"/>
    <property type="molecule type" value="Genomic_DNA"/>
</dbReference>
<dbReference type="PROSITE" id="PS50263">
    <property type="entry name" value="CN_HYDROLASE"/>
    <property type="match status" value="1"/>
</dbReference>
<dbReference type="Pfam" id="PF00795">
    <property type="entry name" value="CN_hydrolase"/>
    <property type="match status" value="1"/>
</dbReference>
<dbReference type="InterPro" id="IPR052737">
    <property type="entry name" value="Omega-amidase_YafV"/>
</dbReference>
<dbReference type="Proteomes" id="UP001470288">
    <property type="component" value="Unassembled WGS sequence"/>
</dbReference>
<dbReference type="PANTHER" id="PTHR47799">
    <property type="entry name" value="OMEGA-AMIDASE YAFV"/>
    <property type="match status" value="1"/>
</dbReference>
<sequence>MKIALGQMHIRWEDKAANLARVENWVELLKEKNIDLFVLPEMSLTGFSMHTELTKETDNITVAEAERLARKYQMAVGIGWVKDVGKFCENRYSIVTPEGEILEYTKLHPFSYSGEDRYFQGGTLLPVCEYRGYHLGVQICYDLRFPEAFQALSRQADLILVPANWPGRRREHWISLLQARAIENQCYIAGVNCVGDMDGQTYTGDSRLYGPDGALCSGETLMPADAQPGECAFIYEIDDQVKKVRTQFPVKKDRRDALYRQFYEI</sequence>
<dbReference type="RefSeq" id="WP_349143619.1">
    <property type="nucleotide sequence ID" value="NZ_JBBMFC010000002.1"/>
</dbReference>
<proteinExistence type="predicted"/>
<dbReference type="InterPro" id="IPR036526">
    <property type="entry name" value="C-N_Hydrolase_sf"/>
</dbReference>
<reference evidence="2 3" key="1">
    <citation type="submission" date="2024-03" db="EMBL/GenBank/DDBJ databases">
        <title>Human intestinal bacterial collection.</title>
        <authorList>
            <person name="Pauvert C."/>
            <person name="Hitch T.C.A."/>
            <person name="Clavel T."/>
        </authorList>
    </citation>
    <scope>NUCLEOTIDE SEQUENCE [LARGE SCALE GENOMIC DNA]</scope>
    <source>
        <strain evidence="2 3">CLA-AA-H78B</strain>
    </source>
</reference>
<organism evidence="2 3">
    <name type="scientific">Hominiventricola aquisgranensis</name>
    <dbReference type="NCBI Taxonomy" id="3133164"/>
    <lineage>
        <taxon>Bacteria</taxon>
        <taxon>Bacillati</taxon>
        <taxon>Bacillota</taxon>
        <taxon>Clostridia</taxon>
        <taxon>Lachnospirales</taxon>
        <taxon>Lachnospiraceae</taxon>
        <taxon>Hominiventricola</taxon>
    </lineage>
</organism>
<evidence type="ECO:0000313" key="3">
    <source>
        <dbReference type="Proteomes" id="UP001470288"/>
    </source>
</evidence>
<evidence type="ECO:0000313" key="2">
    <source>
        <dbReference type="EMBL" id="MEQ2577597.1"/>
    </source>
</evidence>
<evidence type="ECO:0000259" key="1">
    <source>
        <dbReference type="PROSITE" id="PS50263"/>
    </source>
</evidence>
<keyword evidence="2" id="KW-0378">Hydrolase</keyword>
<comment type="caution">
    <text evidence="2">The sequence shown here is derived from an EMBL/GenBank/DDBJ whole genome shotgun (WGS) entry which is preliminary data.</text>
</comment>
<dbReference type="Gene3D" id="3.60.110.10">
    <property type="entry name" value="Carbon-nitrogen hydrolase"/>
    <property type="match status" value="1"/>
</dbReference>
<feature type="domain" description="CN hydrolase" evidence="1">
    <location>
        <begin position="1"/>
        <end position="243"/>
    </location>
</feature>
<gene>
    <name evidence="2" type="ORF">WMO62_01920</name>
</gene>
<keyword evidence="3" id="KW-1185">Reference proteome</keyword>
<dbReference type="GO" id="GO:0016787">
    <property type="term" value="F:hydrolase activity"/>
    <property type="evidence" value="ECO:0007669"/>
    <property type="project" value="UniProtKB-KW"/>
</dbReference>
<name>A0ABV1HXE7_9FIRM</name>